<proteinExistence type="predicted"/>
<evidence type="ECO:0000256" key="1">
    <source>
        <dbReference type="SAM" id="MobiDB-lite"/>
    </source>
</evidence>
<dbReference type="Proteomes" id="UP000294933">
    <property type="component" value="Unassembled WGS sequence"/>
</dbReference>
<dbReference type="VEuPathDB" id="FungiDB:BD410DRAFT_846329"/>
<dbReference type="AlphaFoldDB" id="A0A4Y7PFZ8"/>
<evidence type="ECO:0000313" key="3">
    <source>
        <dbReference type="Proteomes" id="UP000294933"/>
    </source>
</evidence>
<protein>
    <submittedName>
        <fullName evidence="2">Uncharacterized protein</fullName>
    </submittedName>
</protein>
<reference evidence="2 3" key="1">
    <citation type="submission" date="2018-06" db="EMBL/GenBank/DDBJ databases">
        <title>A transcriptomic atlas of mushroom development highlights an independent origin of complex multicellularity.</title>
        <authorList>
            <consortium name="DOE Joint Genome Institute"/>
            <person name="Krizsan K."/>
            <person name="Almasi E."/>
            <person name="Merenyi Z."/>
            <person name="Sahu N."/>
            <person name="Viragh M."/>
            <person name="Koszo T."/>
            <person name="Mondo S."/>
            <person name="Kiss B."/>
            <person name="Balint B."/>
            <person name="Kues U."/>
            <person name="Barry K."/>
            <person name="Hegedus J.C."/>
            <person name="Henrissat B."/>
            <person name="Johnson J."/>
            <person name="Lipzen A."/>
            <person name="Ohm R."/>
            <person name="Nagy I."/>
            <person name="Pangilinan J."/>
            <person name="Yan J."/>
            <person name="Xiong Y."/>
            <person name="Grigoriev I.V."/>
            <person name="Hibbett D.S."/>
            <person name="Nagy L.G."/>
        </authorList>
    </citation>
    <scope>NUCLEOTIDE SEQUENCE [LARGE SCALE GENOMIC DNA]</scope>
    <source>
        <strain evidence="2 3">SZMC22713</strain>
    </source>
</reference>
<organism evidence="2 3">
    <name type="scientific">Rickenella mellea</name>
    <dbReference type="NCBI Taxonomy" id="50990"/>
    <lineage>
        <taxon>Eukaryota</taxon>
        <taxon>Fungi</taxon>
        <taxon>Dikarya</taxon>
        <taxon>Basidiomycota</taxon>
        <taxon>Agaricomycotina</taxon>
        <taxon>Agaricomycetes</taxon>
        <taxon>Hymenochaetales</taxon>
        <taxon>Rickenellaceae</taxon>
        <taxon>Rickenella</taxon>
    </lineage>
</organism>
<accession>A0A4Y7PFZ8</accession>
<keyword evidence="3" id="KW-1185">Reference proteome</keyword>
<feature type="compositionally biased region" description="Polar residues" evidence="1">
    <location>
        <begin position="20"/>
        <end position="30"/>
    </location>
</feature>
<sequence length="225" mass="24871">MNDVSDHLFNLEHILKHSLDGTQEDTSNGVQPRAGSSEEIPHQPERQTWGRAIVQTPPPPPEVQAGSHTQIVPSPINSHPFLHQDMWNIFDLPWGTRTASLVCLRAVSRSPSFVCLRRPPMEHFLGVPPSPVFPSASFSQLNFPAQDPIPSLSTDYVSFSSSPNMPSVSPPSMYTHSSQTGSPSNYIFTPFSDAISADPDHSNLRHTSLPSIAKSFINVFLRRPR</sequence>
<dbReference type="EMBL" id="ML170387">
    <property type="protein sequence ID" value="TDL14126.1"/>
    <property type="molecule type" value="Genomic_DNA"/>
</dbReference>
<name>A0A4Y7PFZ8_9AGAM</name>
<evidence type="ECO:0000313" key="2">
    <source>
        <dbReference type="EMBL" id="TDL14126.1"/>
    </source>
</evidence>
<feature type="region of interest" description="Disordered" evidence="1">
    <location>
        <begin position="19"/>
        <end position="45"/>
    </location>
</feature>
<gene>
    <name evidence="2" type="ORF">BD410DRAFT_846329</name>
</gene>